<protein>
    <submittedName>
        <fullName evidence="1">Uncharacterized protein</fullName>
    </submittedName>
</protein>
<keyword evidence="2" id="KW-1185">Reference proteome</keyword>
<accession>A0A556U3I6</accession>
<dbReference type="Proteomes" id="UP000319801">
    <property type="component" value="Unassembled WGS sequence"/>
</dbReference>
<evidence type="ECO:0000313" key="2">
    <source>
        <dbReference type="Proteomes" id="UP000319801"/>
    </source>
</evidence>
<organism evidence="1 2">
    <name type="scientific">Bagarius yarrelli</name>
    <name type="common">Goonch</name>
    <name type="synonym">Bagrus yarrelli</name>
    <dbReference type="NCBI Taxonomy" id="175774"/>
    <lineage>
        <taxon>Eukaryota</taxon>
        <taxon>Metazoa</taxon>
        <taxon>Chordata</taxon>
        <taxon>Craniata</taxon>
        <taxon>Vertebrata</taxon>
        <taxon>Euteleostomi</taxon>
        <taxon>Actinopterygii</taxon>
        <taxon>Neopterygii</taxon>
        <taxon>Teleostei</taxon>
        <taxon>Ostariophysi</taxon>
        <taxon>Siluriformes</taxon>
        <taxon>Sisoridae</taxon>
        <taxon>Sisorinae</taxon>
        <taxon>Bagarius</taxon>
    </lineage>
</organism>
<comment type="caution">
    <text evidence="1">The sequence shown here is derived from an EMBL/GenBank/DDBJ whole genome shotgun (WGS) entry which is preliminary data.</text>
</comment>
<dbReference type="EMBL" id="VCAZ01000043">
    <property type="protein sequence ID" value="TSM28228.1"/>
    <property type="molecule type" value="Genomic_DNA"/>
</dbReference>
<name>A0A556U3I6_BAGYA</name>
<reference evidence="1 2" key="1">
    <citation type="journal article" date="2019" name="Genome Biol. Evol.">
        <title>Whole-Genome Sequencing of the Giant Devil Catfish, Bagarius yarrelli.</title>
        <authorList>
            <person name="Jiang W."/>
            <person name="Lv Y."/>
            <person name="Cheng L."/>
            <person name="Yang K."/>
            <person name="Chao B."/>
            <person name="Wang X."/>
            <person name="Li Y."/>
            <person name="Pan X."/>
            <person name="You X."/>
            <person name="Zhang Y."/>
            <person name="Yang J."/>
            <person name="Li J."/>
            <person name="Zhang X."/>
            <person name="Liu S."/>
            <person name="Sun C."/>
            <person name="Yang J."/>
            <person name="Shi Q."/>
        </authorList>
    </citation>
    <scope>NUCLEOTIDE SEQUENCE [LARGE SCALE GENOMIC DNA]</scope>
    <source>
        <strain evidence="1">JWS20170419001</strain>
        <tissue evidence="1">Muscle</tissue>
    </source>
</reference>
<dbReference type="AlphaFoldDB" id="A0A556U3I6"/>
<gene>
    <name evidence="1" type="ORF">Baya_7010</name>
</gene>
<evidence type="ECO:0000313" key="1">
    <source>
        <dbReference type="EMBL" id="TSM28228.1"/>
    </source>
</evidence>
<sequence length="144" mass="15639">MVIVQKCCSVFLEAHRALCVSSHDAPLLPPDEEGPAEKFDWMHTGVSIKQILSQSAVKARQAELSRRSATSSCRREERLLIILKGLIGVHGHRLQSGHSIYSPNALTSPGKAITTRSQMQSSNGDYESINGLEAGFGVILVTAR</sequence>
<proteinExistence type="predicted"/>